<dbReference type="PANTHER" id="PTHR13078:SF56">
    <property type="entry name" value="PEROXISOMAL MULTIFUNCTIONAL ENZYME TYPE 2"/>
    <property type="match status" value="1"/>
</dbReference>
<dbReference type="CDD" id="cd03448">
    <property type="entry name" value="HDE_HSD"/>
    <property type="match status" value="1"/>
</dbReference>
<dbReference type="InterPro" id="IPR054357">
    <property type="entry name" value="MFE-2_N"/>
</dbReference>
<dbReference type="AlphaFoldDB" id="A0A418UXI9"/>
<evidence type="ECO:0000313" key="4">
    <source>
        <dbReference type="Proteomes" id="UP000285523"/>
    </source>
</evidence>
<comment type="caution">
    <text evidence="3">The sequence shown here is derived from an EMBL/GenBank/DDBJ whole genome shotgun (WGS) entry which is preliminary data.</text>
</comment>
<dbReference type="GO" id="GO:0004300">
    <property type="term" value="F:enoyl-CoA hydratase activity"/>
    <property type="evidence" value="ECO:0007669"/>
    <property type="project" value="TreeGrafter"/>
</dbReference>
<dbReference type="SUPFAM" id="SSF54637">
    <property type="entry name" value="Thioesterase/thiol ester dehydrase-isomerase"/>
    <property type="match status" value="2"/>
</dbReference>
<evidence type="ECO:0000313" key="3">
    <source>
        <dbReference type="EMBL" id="RJF65841.1"/>
    </source>
</evidence>
<evidence type="ECO:0000259" key="2">
    <source>
        <dbReference type="Pfam" id="PF22622"/>
    </source>
</evidence>
<dbReference type="EMBL" id="QYYD01000040">
    <property type="protein sequence ID" value="RJF65841.1"/>
    <property type="molecule type" value="Genomic_DNA"/>
</dbReference>
<evidence type="ECO:0000259" key="1">
    <source>
        <dbReference type="Pfam" id="PF01575"/>
    </source>
</evidence>
<dbReference type="Pfam" id="PF01575">
    <property type="entry name" value="MaoC_dehydratas"/>
    <property type="match status" value="1"/>
</dbReference>
<dbReference type="RefSeq" id="WP_119859193.1">
    <property type="nucleotide sequence ID" value="NZ_QYYD01000040.1"/>
</dbReference>
<name>A0A418UXI9_RHOPL</name>
<organism evidence="3 4">
    <name type="scientific">Rhodopseudomonas palustris</name>
    <dbReference type="NCBI Taxonomy" id="1076"/>
    <lineage>
        <taxon>Bacteria</taxon>
        <taxon>Pseudomonadati</taxon>
        <taxon>Pseudomonadota</taxon>
        <taxon>Alphaproteobacteria</taxon>
        <taxon>Hyphomicrobiales</taxon>
        <taxon>Nitrobacteraceae</taxon>
        <taxon>Rhodopseudomonas</taxon>
    </lineage>
</organism>
<dbReference type="PANTHER" id="PTHR13078">
    <property type="entry name" value="PEROXISOMAL MULTIFUNCTIONAL ENZYME TYPE 2-RELATED"/>
    <property type="match status" value="1"/>
</dbReference>
<dbReference type="GO" id="GO:0006635">
    <property type="term" value="P:fatty acid beta-oxidation"/>
    <property type="evidence" value="ECO:0007669"/>
    <property type="project" value="TreeGrafter"/>
</dbReference>
<dbReference type="Pfam" id="PF22622">
    <property type="entry name" value="MFE-2_hydrat-2_N"/>
    <property type="match status" value="1"/>
</dbReference>
<dbReference type="GO" id="GO:0003857">
    <property type="term" value="F:(3S)-3-hydroxyacyl-CoA dehydrogenase (NAD+) activity"/>
    <property type="evidence" value="ECO:0007669"/>
    <property type="project" value="TreeGrafter"/>
</dbReference>
<dbReference type="OrthoDB" id="5522043at2"/>
<feature type="domain" description="Peroxisomal multifunctional enzyme type 2-like N-terminal" evidence="2">
    <location>
        <begin position="19"/>
        <end position="146"/>
    </location>
</feature>
<feature type="domain" description="MaoC-like" evidence="1">
    <location>
        <begin position="164"/>
        <end position="276"/>
    </location>
</feature>
<sequence>MAIDPARLRDWPIPEIEQTYTERDTMLYALGLGLGADPLDSKQLRYVYEHDLKVLPSMAVVLGYPGFWLGNEATGADWRKVLHGEQGFEIFKPLPPKGTVVGRSRVTGLFDKGAGKGAVLLSERDVLDSASGELLCRLTSTTMLRGDGGFGGPSGPLPAPHPLPERAPDLQSRIATSPSAALIYRLSGDYNPLHADPEVARKAGFDKPILHGLCTFGVVCRALVELCCDDDPKRLVKMQVRFSSPVYPGETIVTEVWNDGDGRVSFRAKVAVRDIVVINNGAATIAAA</sequence>
<dbReference type="InterPro" id="IPR002539">
    <property type="entry name" value="MaoC-like_dom"/>
</dbReference>
<gene>
    <name evidence="3" type="ORF">D4Q52_24480</name>
</gene>
<dbReference type="GO" id="GO:0044594">
    <property type="term" value="F:17-beta-hydroxysteroid dehydrogenase (NAD+) activity"/>
    <property type="evidence" value="ECO:0007669"/>
    <property type="project" value="TreeGrafter"/>
</dbReference>
<dbReference type="Proteomes" id="UP000285523">
    <property type="component" value="Unassembled WGS sequence"/>
</dbReference>
<proteinExistence type="predicted"/>
<accession>A0A418UXI9</accession>
<protein>
    <submittedName>
        <fullName evidence="3">3-alpha,7-alpha, 12-alpha-trihydroxy-5-beta-cholest-24-enoyl-CoA hydratase</fullName>
    </submittedName>
</protein>
<reference evidence="3 4" key="1">
    <citation type="submission" date="2018-09" db="EMBL/GenBank/DDBJ databases">
        <title>Draft genome sequence of Rhodopseudomonas palustris 2.1.18.</title>
        <authorList>
            <person name="Robertson S.L."/>
            <person name="Meyer T.E."/>
            <person name="Kyndt J.A."/>
        </authorList>
    </citation>
    <scope>NUCLEOTIDE SEQUENCE [LARGE SCALE GENOMIC DNA]</scope>
    <source>
        <strain evidence="3 4">2.1.18</strain>
    </source>
</reference>
<dbReference type="InterPro" id="IPR029069">
    <property type="entry name" value="HotDog_dom_sf"/>
</dbReference>
<dbReference type="Gene3D" id="3.10.129.10">
    <property type="entry name" value="Hotdog Thioesterase"/>
    <property type="match status" value="1"/>
</dbReference>